<reference evidence="4" key="2">
    <citation type="submission" date="2012-11" db="EMBL/GenBank/DDBJ databases">
        <authorList>
            <person name="Kuo A."/>
            <person name="Curtis B.A."/>
            <person name="Tanifuji G."/>
            <person name="Burki F."/>
            <person name="Gruber A."/>
            <person name="Irimia M."/>
            <person name="Maruyama S."/>
            <person name="Arias M.C."/>
            <person name="Ball S.G."/>
            <person name="Gile G.H."/>
            <person name="Hirakawa Y."/>
            <person name="Hopkins J.F."/>
            <person name="Rensing S.A."/>
            <person name="Schmutz J."/>
            <person name="Symeonidi A."/>
            <person name="Elias M."/>
            <person name="Eveleigh R.J."/>
            <person name="Herman E.K."/>
            <person name="Klute M.J."/>
            <person name="Nakayama T."/>
            <person name="Obornik M."/>
            <person name="Reyes-Prieto A."/>
            <person name="Armbrust E.V."/>
            <person name="Aves S.J."/>
            <person name="Beiko R.G."/>
            <person name="Coutinho P."/>
            <person name="Dacks J.B."/>
            <person name="Durnford D.G."/>
            <person name="Fast N.M."/>
            <person name="Green B.R."/>
            <person name="Grisdale C."/>
            <person name="Hempe F."/>
            <person name="Henrissat B."/>
            <person name="Hoppner M.P."/>
            <person name="Ishida K.-I."/>
            <person name="Kim E."/>
            <person name="Koreny L."/>
            <person name="Kroth P.G."/>
            <person name="Liu Y."/>
            <person name="Malik S.-B."/>
            <person name="Maier U.G."/>
            <person name="McRose D."/>
            <person name="Mock T."/>
            <person name="Neilson J.A."/>
            <person name="Onodera N.T."/>
            <person name="Poole A.M."/>
            <person name="Pritham E.J."/>
            <person name="Richards T.A."/>
            <person name="Rocap G."/>
            <person name="Roy S.W."/>
            <person name="Sarai C."/>
            <person name="Schaack S."/>
            <person name="Shirato S."/>
            <person name="Slamovits C.H."/>
            <person name="Spencer D.F."/>
            <person name="Suzuki S."/>
            <person name="Worden A.Z."/>
            <person name="Zauner S."/>
            <person name="Barry K."/>
            <person name="Bell C."/>
            <person name="Bharti A.K."/>
            <person name="Crow J.A."/>
            <person name="Grimwood J."/>
            <person name="Kramer R."/>
            <person name="Lindquist E."/>
            <person name="Lucas S."/>
            <person name="Salamov A."/>
            <person name="McFadden G.I."/>
            <person name="Lane C.E."/>
            <person name="Keeling P.J."/>
            <person name="Gray M.W."/>
            <person name="Grigoriev I.V."/>
            <person name="Archibald J.M."/>
        </authorList>
    </citation>
    <scope>NUCLEOTIDE SEQUENCE</scope>
    <source>
        <strain evidence="4">CCMP2712</strain>
    </source>
</reference>
<feature type="region of interest" description="Disordered" evidence="1">
    <location>
        <begin position="615"/>
        <end position="675"/>
    </location>
</feature>
<organism evidence="2">
    <name type="scientific">Guillardia theta (strain CCMP2712)</name>
    <name type="common">Cryptophyte</name>
    <dbReference type="NCBI Taxonomy" id="905079"/>
    <lineage>
        <taxon>Eukaryota</taxon>
        <taxon>Cryptophyceae</taxon>
        <taxon>Pyrenomonadales</taxon>
        <taxon>Geminigeraceae</taxon>
        <taxon>Guillardia</taxon>
    </lineage>
</organism>
<reference evidence="2 4" key="1">
    <citation type="journal article" date="2012" name="Nature">
        <title>Algal genomes reveal evolutionary mosaicism and the fate of nucleomorphs.</title>
        <authorList>
            <consortium name="DOE Joint Genome Institute"/>
            <person name="Curtis B.A."/>
            <person name="Tanifuji G."/>
            <person name="Burki F."/>
            <person name="Gruber A."/>
            <person name="Irimia M."/>
            <person name="Maruyama S."/>
            <person name="Arias M.C."/>
            <person name="Ball S.G."/>
            <person name="Gile G.H."/>
            <person name="Hirakawa Y."/>
            <person name="Hopkins J.F."/>
            <person name="Kuo A."/>
            <person name="Rensing S.A."/>
            <person name="Schmutz J."/>
            <person name="Symeonidi A."/>
            <person name="Elias M."/>
            <person name="Eveleigh R.J."/>
            <person name="Herman E.K."/>
            <person name="Klute M.J."/>
            <person name="Nakayama T."/>
            <person name="Obornik M."/>
            <person name="Reyes-Prieto A."/>
            <person name="Armbrust E.V."/>
            <person name="Aves S.J."/>
            <person name="Beiko R.G."/>
            <person name="Coutinho P."/>
            <person name="Dacks J.B."/>
            <person name="Durnford D.G."/>
            <person name="Fast N.M."/>
            <person name="Green B.R."/>
            <person name="Grisdale C.J."/>
            <person name="Hempel F."/>
            <person name="Henrissat B."/>
            <person name="Hoppner M.P."/>
            <person name="Ishida K."/>
            <person name="Kim E."/>
            <person name="Koreny L."/>
            <person name="Kroth P.G."/>
            <person name="Liu Y."/>
            <person name="Malik S.B."/>
            <person name="Maier U.G."/>
            <person name="McRose D."/>
            <person name="Mock T."/>
            <person name="Neilson J.A."/>
            <person name="Onodera N.T."/>
            <person name="Poole A.M."/>
            <person name="Pritham E.J."/>
            <person name="Richards T.A."/>
            <person name="Rocap G."/>
            <person name="Roy S.W."/>
            <person name="Sarai C."/>
            <person name="Schaack S."/>
            <person name="Shirato S."/>
            <person name="Slamovits C.H."/>
            <person name="Spencer D.F."/>
            <person name="Suzuki S."/>
            <person name="Worden A.Z."/>
            <person name="Zauner S."/>
            <person name="Barry K."/>
            <person name="Bell C."/>
            <person name="Bharti A.K."/>
            <person name="Crow J.A."/>
            <person name="Grimwood J."/>
            <person name="Kramer R."/>
            <person name="Lindquist E."/>
            <person name="Lucas S."/>
            <person name="Salamov A."/>
            <person name="McFadden G.I."/>
            <person name="Lane C.E."/>
            <person name="Keeling P.J."/>
            <person name="Gray M.W."/>
            <person name="Grigoriev I.V."/>
            <person name="Archibald J.M."/>
        </authorList>
    </citation>
    <scope>NUCLEOTIDE SEQUENCE</scope>
    <source>
        <strain evidence="2 4">CCMP2712</strain>
    </source>
</reference>
<dbReference type="GeneID" id="17297446"/>
<dbReference type="AlphaFoldDB" id="L1IX95"/>
<evidence type="ECO:0000313" key="4">
    <source>
        <dbReference type="Proteomes" id="UP000011087"/>
    </source>
</evidence>
<feature type="region of interest" description="Disordered" evidence="1">
    <location>
        <begin position="1"/>
        <end position="177"/>
    </location>
</feature>
<dbReference type="GO" id="GO:0000228">
    <property type="term" value="C:nuclear chromosome"/>
    <property type="evidence" value="ECO:0007669"/>
    <property type="project" value="InterPro"/>
</dbReference>
<gene>
    <name evidence="2" type="ORF">GUITHDRAFT_113143</name>
</gene>
<keyword evidence="4" id="KW-1185">Reference proteome</keyword>
<dbReference type="KEGG" id="gtt:GUITHDRAFT_113143"/>
<dbReference type="InterPro" id="IPR006939">
    <property type="entry name" value="SNF5"/>
</dbReference>
<proteinExistence type="predicted"/>
<feature type="region of interest" description="Disordered" evidence="1">
    <location>
        <begin position="233"/>
        <end position="273"/>
    </location>
</feature>
<feature type="compositionally biased region" description="Acidic residues" evidence="1">
    <location>
        <begin position="80"/>
        <end position="116"/>
    </location>
</feature>
<protein>
    <submittedName>
        <fullName evidence="2 3">Uncharacterized protein</fullName>
    </submittedName>
</protein>
<name>L1IX95_GUITC</name>
<feature type="compositionally biased region" description="Acidic residues" evidence="1">
    <location>
        <begin position="51"/>
        <end position="69"/>
    </location>
</feature>
<accession>L1IX95</accession>
<dbReference type="STRING" id="905079.L1IX95"/>
<feature type="compositionally biased region" description="Basic and acidic residues" evidence="1">
    <location>
        <begin position="233"/>
        <end position="252"/>
    </location>
</feature>
<dbReference type="HOGENOM" id="CLU_391530_0_0_1"/>
<dbReference type="RefSeq" id="XP_005827863.1">
    <property type="nucleotide sequence ID" value="XM_005827806.1"/>
</dbReference>
<feature type="region of interest" description="Disordered" evidence="1">
    <location>
        <begin position="495"/>
        <end position="554"/>
    </location>
</feature>
<feature type="compositionally biased region" description="Basic and acidic residues" evidence="1">
    <location>
        <begin position="261"/>
        <end position="273"/>
    </location>
</feature>
<dbReference type="EnsemblProtists" id="EKX40883">
    <property type="protein sequence ID" value="EKX40883"/>
    <property type="gene ID" value="GUITHDRAFT_113143"/>
</dbReference>
<reference evidence="3" key="3">
    <citation type="submission" date="2015-06" db="UniProtKB">
        <authorList>
            <consortium name="EnsemblProtists"/>
        </authorList>
    </citation>
    <scope>IDENTIFICATION</scope>
</reference>
<dbReference type="Proteomes" id="UP000011087">
    <property type="component" value="Unassembled WGS sequence"/>
</dbReference>
<feature type="compositionally biased region" description="Acidic residues" evidence="1">
    <location>
        <begin position="14"/>
        <end position="45"/>
    </location>
</feature>
<dbReference type="PaxDb" id="55529-EKX40883"/>
<evidence type="ECO:0000256" key="1">
    <source>
        <dbReference type="SAM" id="MobiDB-lite"/>
    </source>
</evidence>
<dbReference type="GO" id="GO:0006338">
    <property type="term" value="P:chromatin remodeling"/>
    <property type="evidence" value="ECO:0007669"/>
    <property type="project" value="InterPro"/>
</dbReference>
<evidence type="ECO:0000313" key="3">
    <source>
        <dbReference type="EnsemblProtists" id="EKX40883"/>
    </source>
</evidence>
<feature type="compositionally biased region" description="Polar residues" evidence="1">
    <location>
        <begin position="495"/>
        <end position="508"/>
    </location>
</feature>
<dbReference type="EMBL" id="JH993028">
    <property type="protein sequence ID" value="EKX40883.1"/>
    <property type="molecule type" value="Genomic_DNA"/>
</dbReference>
<evidence type="ECO:0000313" key="2">
    <source>
        <dbReference type="EMBL" id="EKX40883.1"/>
    </source>
</evidence>
<sequence>MKEQGRGIPRSSVIDDDQIVVPADEFDDDDDDDAVGLIEEQDEKDDLDHEANEEEEDENDQGDIEEEEEILGKAGSSEFVEGEEADAGEEEEEEEEDADKAEDAEEDEDEEEDEGQNDNQLISESVYDGSVQPTPSADGRGHGALDALLAAAASNEGASGEQTSAKTDKPAKKKDDKVWIPAKRHVPLEEHQHWQQDTIKWVEKHMKDHKVTHAQVRVSLRVSNLGSVFLDREKKDKEKRQKELLEGNAEKKPSHKIQYHKRAETRDSKSKELDPQNLIKIDDSPISVDALPEWSVPIEISINHEGHNVQERILWNLKDDYVEPEDFAAAFCKAYHLPATSENEISESIRNQVSKYPRWAPMKRGARNSQPETIVDLEINVEVSAIDTEIRNQIKKKSQDLWQDPASSDKYSLPSTHDLEALNEWTPKINDQLSILLPSRLPPKSTYKEETDKSMMVDETQEDLEYFRQQEQKLRMHNDMLKSAVASPLTSQFPALNQPLFNQNSSTPSGKGKSKGSSGRKGSKASALAQGNNIASFNQTDNRMPPSTNGTYQQMLGRGELDVSFGSLGAGMHGMAGSMNQNHPTNIQGGSGGHRFVVDNDLNGRQAGVTQLSFDVQGNLTQKKPNKKQKNRQSAPSSYGRSEMGAPGRPLPPPSSSPYRNSSLQNPAANFGGGRGQLTVETIQMMSEALMADENQYDAAYGNQW</sequence>
<feature type="compositionally biased region" description="Low complexity" evidence="1">
    <location>
        <begin position="144"/>
        <end position="161"/>
    </location>
</feature>
<dbReference type="OrthoDB" id="10258327at2759"/>
<feature type="compositionally biased region" description="Basic and acidic residues" evidence="1">
    <location>
        <begin position="166"/>
        <end position="177"/>
    </location>
</feature>
<dbReference type="Pfam" id="PF04855">
    <property type="entry name" value="SNF5"/>
    <property type="match status" value="1"/>
</dbReference>
<feature type="compositionally biased region" description="Polar residues" evidence="1">
    <location>
        <begin position="529"/>
        <end position="554"/>
    </location>
</feature>